<reference evidence="1 2" key="1">
    <citation type="submission" date="2019-12" db="EMBL/GenBank/DDBJ databases">
        <title>Engineering Photorhabdus to improve their lethality against agricultural pests.</title>
        <authorList>
            <person name="Machado R.A.R."/>
        </authorList>
    </citation>
    <scope>NUCLEOTIDE SEQUENCE [LARGE SCALE GENOMIC DNA]</scope>
    <source>
        <strain evidence="1 2">EN01</strain>
    </source>
</reference>
<dbReference type="AlphaFoldDB" id="A0A6L9JVP2"/>
<evidence type="ECO:0000313" key="2">
    <source>
        <dbReference type="Proteomes" id="UP000479300"/>
    </source>
</evidence>
<dbReference type="Proteomes" id="UP000479300">
    <property type="component" value="Unassembled WGS sequence"/>
</dbReference>
<organism evidence="1 2">
    <name type="scientific">Photorhabdus laumondii subsp. laumondii</name>
    <name type="common">Photorhabdus luminescens subsp. laumondii</name>
    <dbReference type="NCBI Taxonomy" id="141679"/>
    <lineage>
        <taxon>Bacteria</taxon>
        <taxon>Pseudomonadati</taxon>
        <taxon>Pseudomonadota</taxon>
        <taxon>Gammaproteobacteria</taxon>
        <taxon>Enterobacterales</taxon>
        <taxon>Morganellaceae</taxon>
        <taxon>Photorhabdus</taxon>
    </lineage>
</organism>
<gene>
    <name evidence="1" type="ORF">GPY51_18710</name>
</gene>
<dbReference type="RefSeq" id="WP_158536432.1">
    <property type="nucleotide sequence ID" value="NZ_CAWPHL010000046.1"/>
</dbReference>
<protein>
    <submittedName>
        <fullName evidence="1">Uncharacterized protein</fullName>
    </submittedName>
</protein>
<proteinExistence type="predicted"/>
<accession>A0A6L9JVP2</accession>
<sequence length="53" mass="6200">MTTERYSVSQASLHAENWCKKHPAWISICDMPDGYCDTLYVQWNSLGRRHPCL</sequence>
<evidence type="ECO:0000313" key="1">
    <source>
        <dbReference type="EMBL" id="NDL40732.1"/>
    </source>
</evidence>
<comment type="caution">
    <text evidence="1">The sequence shown here is derived from an EMBL/GenBank/DDBJ whole genome shotgun (WGS) entry which is preliminary data.</text>
</comment>
<dbReference type="EMBL" id="WSFA01000054">
    <property type="protein sequence ID" value="NDL40732.1"/>
    <property type="molecule type" value="Genomic_DNA"/>
</dbReference>
<name>A0A6L9JVP2_PHOLM</name>